<feature type="compositionally biased region" description="Basic and acidic residues" evidence="2">
    <location>
        <begin position="908"/>
        <end position="932"/>
    </location>
</feature>
<reference evidence="3 4" key="1">
    <citation type="journal article" date="2019" name="Int. J. Syst. Evol. Microbiol.">
        <title>The Global Catalogue of Microorganisms (GCM) 10K type strain sequencing project: providing services to taxonomists for standard genome sequencing and annotation.</title>
        <authorList>
            <consortium name="The Broad Institute Genomics Platform"/>
            <consortium name="The Broad Institute Genome Sequencing Center for Infectious Disease"/>
            <person name="Wu L."/>
            <person name="Ma J."/>
        </authorList>
    </citation>
    <scope>NUCLEOTIDE SEQUENCE [LARGE SCALE GENOMIC DNA]</scope>
    <source>
        <strain evidence="3 4">JCM 3146</strain>
    </source>
</reference>
<evidence type="ECO:0000256" key="1">
    <source>
        <dbReference type="SAM" id="Coils"/>
    </source>
</evidence>
<name>A0ABN0XKP1_9ACTN</name>
<dbReference type="RefSeq" id="WP_252799036.1">
    <property type="nucleotide sequence ID" value="NZ_BAAABM010000066.1"/>
</dbReference>
<feature type="compositionally biased region" description="Basic and acidic residues" evidence="2">
    <location>
        <begin position="1027"/>
        <end position="1041"/>
    </location>
</feature>
<protein>
    <recommendedName>
        <fullName evidence="5">Chromosome segregation ATPase</fullName>
    </recommendedName>
</protein>
<dbReference type="EMBL" id="BAAABM010000066">
    <property type="protein sequence ID" value="GAA0366239.1"/>
    <property type="molecule type" value="Genomic_DNA"/>
</dbReference>
<feature type="compositionally biased region" description="Low complexity" evidence="2">
    <location>
        <begin position="942"/>
        <end position="953"/>
    </location>
</feature>
<gene>
    <name evidence="3" type="ORF">GCM10010151_65220</name>
</gene>
<feature type="coiled-coil region" evidence="1">
    <location>
        <begin position="369"/>
        <end position="396"/>
    </location>
</feature>
<evidence type="ECO:0000313" key="3">
    <source>
        <dbReference type="EMBL" id="GAA0366239.1"/>
    </source>
</evidence>
<sequence>MYELARVRLFSVGPKGARYQNVTLDLRDVGAPVARPEREALFDLMAEEPGRALPRRPSPATVLFLENGGGKSVLIKLIFSVMLPGRRQVVGARGTRVLDKFVLAQDVAHVALEWQHVRTGRRVVVGKVSAWRDHVVSTDPNRLNEAWYSFSPTASFGLDALPFTQDGRVVSMSGFRDRLGEAGKAEPHLQVVWETNHGEWRMRLTNLGLDPELFDYQRKMNAGEGEAADAFAFKNDEAFVDWLLTAVFDEDDLRSLGDVVEQYAAGLARRDGLMAERDFVQGALDRLEPLTEAARALRDAETARERARGAAETFGAAITVRHRQETARLTELSERERTAVEREQHAGRLAGRLGRVHGELRRELAGLRLTAATAELERLRTRRDEARETLTAWRAAETILAYRRAYDDAERVRRLVAEGESKAAPLLAERDEAARRLARGLSALAAAAEEEAGRLDRAAAEHAGQARHEDAALEDAITQATRERGRAAEAEERITTALAAVRTSAEEGLLPGADADVRAAAEEARERAAETAERVAAALRDLSEMAADRKRLGGEVRAAEQDRRKRQSAAQTAADALDRAETAARALSGDRRAAELLGADTIDPETDAPVLLQLLDDAITQAEREQADLRMEAAADDRVLDALGTGGLLPPAAHVTRALTVLEQEKITAWSGWRYLSTLPPQDREGVLAAHPHLIDGIVLNNPAHLERAEEVLTAARILPCGIVAVGTTADLGDPDAPPAAGVGFLVPPNPAMYDEERAEEERAAIMERRRERTDRLAALTDRLRADRDLHDRLRQWQRDHPPGTLERLRTDKAGADEALAAAETRLADLETRIAAIEQAEDEIQRGLPAWREDEARAGDAAGRLARLAETTARLPEWRETGRRARAAADAHDQAAEEHRRTAGRLRSAADEARREADDQRRTLNHARDELSRIPGAGTLDPSAPAPEQAAQPVQVLRDAYESAARAYERAGIGHDLREDLTYTEARERETLAEVETVDRRIRDLAERLLAGPDGADASARAAATGRAERAITAREEEHDAQVDLRARLQEEHRRLPPQEVTLEAPYERPTTIGKAERLVARAEAEWDTARRTHEELRSGQERLAGQVESAGRTVERLAAYAYRLGELVPQETGADVAPFRGTMDEAEARLDELMGRVRDTAQAADDAARAVRKAADALAHYAADDRFAQVDSPVRRQIVGVDRESLPQYAEEWEPALRPRLRSLTDELAQIDRHRSAIVDRLRGMVDQALAILRTSRRLSTLPDGLGEWSGQEFLRIRFDTAEPHLLDEALGAVIDDATSADPARAKGAGRRDGRTLLLRGVRAAMPKGVRVDMLKPDAVLRTERVRVAEIGDVFSGGQLLTAAIILYCTMAALRANDRGHTRRQHAGVLFLDNPIGRASAGYLLELQIAVAEALGVQLVYTTGLFDTGALSVFPLIVRLRNDADLRAGLKYLSVDETIRRSLDDLPDPDETGEVTATRAFTRPPAPGRTGEADVDEGGAGVPATADDVEA</sequence>
<keyword evidence="1" id="KW-0175">Coiled coil</keyword>
<feature type="compositionally biased region" description="Low complexity" evidence="2">
    <location>
        <begin position="1016"/>
        <end position="1026"/>
    </location>
</feature>
<feature type="region of interest" description="Disordered" evidence="2">
    <location>
        <begin position="553"/>
        <end position="577"/>
    </location>
</feature>
<accession>A0ABN0XKP1</accession>
<feature type="region of interest" description="Disordered" evidence="2">
    <location>
        <begin position="1464"/>
        <end position="1512"/>
    </location>
</feature>
<feature type="compositionally biased region" description="Basic and acidic residues" evidence="2">
    <location>
        <begin position="879"/>
        <end position="901"/>
    </location>
</feature>
<proteinExistence type="predicted"/>
<dbReference type="Proteomes" id="UP001501822">
    <property type="component" value="Unassembled WGS sequence"/>
</dbReference>
<organism evidence="3 4">
    <name type="scientific">Actinoallomurus spadix</name>
    <dbReference type="NCBI Taxonomy" id="79912"/>
    <lineage>
        <taxon>Bacteria</taxon>
        <taxon>Bacillati</taxon>
        <taxon>Actinomycetota</taxon>
        <taxon>Actinomycetes</taxon>
        <taxon>Streptosporangiales</taxon>
        <taxon>Thermomonosporaceae</taxon>
        <taxon>Actinoallomurus</taxon>
    </lineage>
</organism>
<keyword evidence="4" id="KW-1185">Reference proteome</keyword>
<evidence type="ECO:0008006" key="5">
    <source>
        <dbReference type="Google" id="ProtNLM"/>
    </source>
</evidence>
<evidence type="ECO:0000256" key="2">
    <source>
        <dbReference type="SAM" id="MobiDB-lite"/>
    </source>
</evidence>
<feature type="coiled-coil region" evidence="1">
    <location>
        <begin position="806"/>
        <end position="847"/>
    </location>
</feature>
<evidence type="ECO:0000313" key="4">
    <source>
        <dbReference type="Proteomes" id="UP001501822"/>
    </source>
</evidence>
<feature type="compositionally biased region" description="Basic and acidic residues" evidence="2">
    <location>
        <begin position="553"/>
        <end position="563"/>
    </location>
</feature>
<comment type="caution">
    <text evidence="3">The sequence shown here is derived from an EMBL/GenBank/DDBJ whole genome shotgun (WGS) entry which is preliminary data.</text>
</comment>
<feature type="region of interest" description="Disordered" evidence="2">
    <location>
        <begin position="1016"/>
        <end position="1041"/>
    </location>
</feature>
<feature type="region of interest" description="Disordered" evidence="2">
    <location>
        <begin position="879"/>
        <end position="953"/>
    </location>
</feature>